<evidence type="ECO:0000256" key="6">
    <source>
        <dbReference type="SAM" id="Phobius"/>
    </source>
</evidence>
<dbReference type="PANTHER" id="PTHR30250:SF11">
    <property type="entry name" value="O-ANTIGEN TRANSPORTER-RELATED"/>
    <property type="match status" value="1"/>
</dbReference>
<protein>
    <submittedName>
        <fullName evidence="7">Lipopolysaccharide biosynthesis protein</fullName>
    </submittedName>
</protein>
<evidence type="ECO:0000256" key="3">
    <source>
        <dbReference type="ARBA" id="ARBA00022692"/>
    </source>
</evidence>
<feature type="transmembrane region" description="Helical" evidence="6">
    <location>
        <begin position="363"/>
        <end position="380"/>
    </location>
</feature>
<dbReference type="EMBL" id="BAAAFI010000031">
    <property type="protein sequence ID" value="GAA0879724.1"/>
    <property type="molecule type" value="Genomic_DNA"/>
</dbReference>
<feature type="transmembrane region" description="Helical" evidence="6">
    <location>
        <begin position="88"/>
        <end position="107"/>
    </location>
</feature>
<organism evidence="7 8">
    <name type="scientific">Algoriphagus jejuensis</name>
    <dbReference type="NCBI Taxonomy" id="419934"/>
    <lineage>
        <taxon>Bacteria</taxon>
        <taxon>Pseudomonadati</taxon>
        <taxon>Bacteroidota</taxon>
        <taxon>Cytophagia</taxon>
        <taxon>Cytophagales</taxon>
        <taxon>Cyclobacteriaceae</taxon>
        <taxon>Algoriphagus</taxon>
    </lineage>
</organism>
<evidence type="ECO:0000256" key="4">
    <source>
        <dbReference type="ARBA" id="ARBA00022989"/>
    </source>
</evidence>
<evidence type="ECO:0000313" key="7">
    <source>
        <dbReference type="EMBL" id="GAA0879724.1"/>
    </source>
</evidence>
<dbReference type="PANTHER" id="PTHR30250">
    <property type="entry name" value="PST FAMILY PREDICTED COLANIC ACID TRANSPORTER"/>
    <property type="match status" value="1"/>
</dbReference>
<feature type="transmembrane region" description="Helical" evidence="6">
    <location>
        <begin position="260"/>
        <end position="283"/>
    </location>
</feature>
<keyword evidence="2" id="KW-1003">Cell membrane</keyword>
<gene>
    <name evidence="7" type="ORF">GCM10009119_26930</name>
</gene>
<dbReference type="InterPro" id="IPR050833">
    <property type="entry name" value="Poly_Biosynth_Transport"/>
</dbReference>
<dbReference type="InterPro" id="IPR002797">
    <property type="entry name" value="Polysacc_synth"/>
</dbReference>
<comment type="caution">
    <text evidence="7">The sequence shown here is derived from an EMBL/GenBank/DDBJ whole genome shotgun (WGS) entry which is preliminary data.</text>
</comment>
<feature type="transmembrane region" description="Helical" evidence="6">
    <location>
        <begin position="295"/>
        <end position="323"/>
    </location>
</feature>
<sequence length="470" mass="53888">MISVKKITDNKVVQNFSFMTVGNMASQVLSLITVLKITQHFAPDDFGLYTFITSQGLLLLNISDLGIQPIIVRSIARDQNKTYDLISNGLILRTLTIVLLTGLYAIYNHYFGTLTIEGVLLVSLCGFVNALWTVLEYAFLGNQNMFFASLIKITYGLLWFGFVFLLPLDYFTVYNLIFIFILLNILQGLALGIYLKRKKMMEGRRSTFLSSTKKILKQSWPYFSVMLIMIPVQQFHNIYLELNSTVEEIGFFNLGKRFLAPIQMVLNYAVLAAFPSLSALWVADQKKFYSILSNGFQYFLIIGMSLAVVFNLFIEDIVILLFSEEYLPAVKVTQMQVWFTFLMAVNYTISTVFGAINREKVMFNLAVVNGVISIPMMYYASRFGAYGLSVAYVTSFAIMEVVLWITFRNLLKIKIKREFTCWLIVVVMFVVSTFLIRDLQLETKIALSVLICFSVGLYFIKNYRQDYQNE</sequence>
<feature type="transmembrane region" description="Helical" evidence="6">
    <location>
        <begin position="419"/>
        <end position="437"/>
    </location>
</feature>
<keyword evidence="3 6" id="KW-0812">Transmembrane</keyword>
<proteinExistence type="predicted"/>
<dbReference type="Proteomes" id="UP001500469">
    <property type="component" value="Unassembled WGS sequence"/>
</dbReference>
<keyword evidence="8" id="KW-1185">Reference proteome</keyword>
<reference evidence="7 8" key="1">
    <citation type="journal article" date="2019" name="Int. J. Syst. Evol. Microbiol.">
        <title>The Global Catalogue of Microorganisms (GCM) 10K type strain sequencing project: providing services to taxonomists for standard genome sequencing and annotation.</title>
        <authorList>
            <consortium name="The Broad Institute Genomics Platform"/>
            <consortium name="The Broad Institute Genome Sequencing Center for Infectious Disease"/>
            <person name="Wu L."/>
            <person name="Ma J."/>
        </authorList>
    </citation>
    <scope>NUCLEOTIDE SEQUENCE [LARGE SCALE GENOMIC DNA]</scope>
    <source>
        <strain evidence="7 8">JCM 16112</strain>
    </source>
</reference>
<feature type="transmembrane region" description="Helical" evidence="6">
    <location>
        <begin position="443"/>
        <end position="460"/>
    </location>
</feature>
<evidence type="ECO:0000256" key="1">
    <source>
        <dbReference type="ARBA" id="ARBA00004651"/>
    </source>
</evidence>
<feature type="transmembrane region" description="Helical" evidence="6">
    <location>
        <begin position="220"/>
        <end position="240"/>
    </location>
</feature>
<evidence type="ECO:0000256" key="5">
    <source>
        <dbReference type="ARBA" id="ARBA00023136"/>
    </source>
</evidence>
<feature type="transmembrane region" description="Helical" evidence="6">
    <location>
        <begin position="172"/>
        <end position="195"/>
    </location>
</feature>
<feature type="transmembrane region" description="Helical" evidence="6">
    <location>
        <begin position="146"/>
        <end position="166"/>
    </location>
</feature>
<feature type="transmembrane region" description="Helical" evidence="6">
    <location>
        <begin position="386"/>
        <end position="407"/>
    </location>
</feature>
<dbReference type="RefSeq" id="WP_343852439.1">
    <property type="nucleotide sequence ID" value="NZ_BAAAFI010000031.1"/>
</dbReference>
<feature type="transmembrane region" description="Helical" evidence="6">
    <location>
        <begin position="46"/>
        <end position="67"/>
    </location>
</feature>
<feature type="transmembrane region" description="Helical" evidence="6">
    <location>
        <begin position="335"/>
        <end position="356"/>
    </location>
</feature>
<comment type="subcellular location">
    <subcellularLocation>
        <location evidence="1">Cell membrane</location>
        <topology evidence="1">Multi-pass membrane protein</topology>
    </subcellularLocation>
</comment>
<feature type="transmembrane region" description="Helical" evidence="6">
    <location>
        <begin position="12"/>
        <end position="34"/>
    </location>
</feature>
<keyword evidence="4 6" id="KW-1133">Transmembrane helix</keyword>
<evidence type="ECO:0000313" key="8">
    <source>
        <dbReference type="Proteomes" id="UP001500469"/>
    </source>
</evidence>
<accession>A0ABN1N284</accession>
<name>A0ABN1N284_9BACT</name>
<feature type="transmembrane region" description="Helical" evidence="6">
    <location>
        <begin position="119"/>
        <end position="139"/>
    </location>
</feature>
<keyword evidence="5 6" id="KW-0472">Membrane</keyword>
<evidence type="ECO:0000256" key="2">
    <source>
        <dbReference type="ARBA" id="ARBA00022475"/>
    </source>
</evidence>
<dbReference type="Pfam" id="PF01943">
    <property type="entry name" value="Polysacc_synt"/>
    <property type="match status" value="1"/>
</dbReference>